<sequence>MSTQAVQIILVGGAVQGLVLAFLLATRRTNQLANRLLAVLILLISLQSVLVAFDTREFFLAFPHLSKVSWLLPILFAPLIYLFSAKLTHENPRFRPLDALHFLPALLVFFYLLPYYLKSREEKIAYLNDFELASKDDFGFIGQLALVMVSFYLLLSLWNYRRYRREIANSFSEVEKIRLQWLLQFSLFMLVIIVVAIVAFYAKKLEVPVLIQIYRYHLHYFGVIGLIYWIGYKTLAQPRIFTEAPTAPEPSFPAQREEEPIPVLEPVLEELPPNTAPAVKYQKSTLREEDSQTYLDQLLTYMDTQKPYLEPTLTIQELSEKLGISKHHLSQIINNRLGKNFYDFINQYRVAEAQLMLVNPKFRHLTNLAVAEEAGFNSKATFNAVFKKQTGKTPSEYVRTHAENRLNSADEL</sequence>
<dbReference type="Proteomes" id="UP000272117">
    <property type="component" value="Unassembled WGS sequence"/>
</dbReference>
<dbReference type="SMART" id="SM00342">
    <property type="entry name" value="HTH_ARAC"/>
    <property type="match status" value="1"/>
</dbReference>
<dbReference type="GO" id="GO:0003700">
    <property type="term" value="F:DNA-binding transcription factor activity"/>
    <property type="evidence" value="ECO:0007669"/>
    <property type="project" value="InterPro"/>
</dbReference>
<dbReference type="Pfam" id="PF12833">
    <property type="entry name" value="HTH_18"/>
    <property type="match status" value="1"/>
</dbReference>
<proteinExistence type="predicted"/>
<evidence type="ECO:0000256" key="1">
    <source>
        <dbReference type="ARBA" id="ARBA00023015"/>
    </source>
</evidence>
<feature type="transmembrane region" description="Helical" evidence="4">
    <location>
        <begin position="99"/>
        <end position="118"/>
    </location>
</feature>
<dbReference type="PANTHER" id="PTHR43280:SF29">
    <property type="entry name" value="ARAC-FAMILY TRANSCRIPTIONAL REGULATOR"/>
    <property type="match status" value="1"/>
</dbReference>
<dbReference type="AlphaFoldDB" id="A0A3M9MJR1"/>
<feature type="transmembrane region" description="Helical" evidence="4">
    <location>
        <begin position="6"/>
        <end position="24"/>
    </location>
</feature>
<dbReference type="PANTHER" id="PTHR43280">
    <property type="entry name" value="ARAC-FAMILY TRANSCRIPTIONAL REGULATOR"/>
    <property type="match status" value="1"/>
</dbReference>
<protein>
    <submittedName>
        <fullName evidence="6">AraC family transcriptional regulator</fullName>
    </submittedName>
</protein>
<feature type="transmembrane region" description="Helical" evidence="4">
    <location>
        <begin position="214"/>
        <end position="232"/>
    </location>
</feature>
<keyword evidence="1" id="KW-0805">Transcription regulation</keyword>
<dbReference type="InterPro" id="IPR018060">
    <property type="entry name" value="HTH_AraC"/>
</dbReference>
<feature type="transmembrane region" description="Helical" evidence="4">
    <location>
        <begin position="181"/>
        <end position="202"/>
    </location>
</feature>
<dbReference type="GO" id="GO:0043565">
    <property type="term" value="F:sequence-specific DNA binding"/>
    <property type="evidence" value="ECO:0007669"/>
    <property type="project" value="InterPro"/>
</dbReference>
<feature type="transmembrane region" description="Helical" evidence="4">
    <location>
        <begin position="36"/>
        <end position="53"/>
    </location>
</feature>
<feature type="transmembrane region" description="Helical" evidence="4">
    <location>
        <begin position="68"/>
        <end position="87"/>
    </location>
</feature>
<feature type="transmembrane region" description="Helical" evidence="4">
    <location>
        <begin position="138"/>
        <end position="160"/>
    </location>
</feature>
<dbReference type="RefSeq" id="WP_123127354.1">
    <property type="nucleotide sequence ID" value="NZ_RJJD01000008.1"/>
</dbReference>
<reference evidence="6 7" key="1">
    <citation type="submission" date="2018-11" db="EMBL/GenBank/DDBJ databases">
        <title>Rufibacter latericius sp. nov., isolated from water in Baiyang Lake.</title>
        <authorList>
            <person name="Yang Y."/>
        </authorList>
    </citation>
    <scope>NUCLEOTIDE SEQUENCE [LARGE SCALE GENOMIC DNA]</scope>
    <source>
        <strain evidence="6 7">R-22-1c-1</strain>
    </source>
</reference>
<evidence type="ECO:0000313" key="7">
    <source>
        <dbReference type="Proteomes" id="UP000272117"/>
    </source>
</evidence>
<comment type="caution">
    <text evidence="6">The sequence shown here is derived from an EMBL/GenBank/DDBJ whole genome shotgun (WGS) entry which is preliminary data.</text>
</comment>
<dbReference type="EMBL" id="RJJD01000008">
    <property type="protein sequence ID" value="RNI25726.1"/>
    <property type="molecule type" value="Genomic_DNA"/>
</dbReference>
<dbReference type="Gene3D" id="1.10.10.60">
    <property type="entry name" value="Homeodomain-like"/>
    <property type="match status" value="2"/>
</dbReference>
<evidence type="ECO:0000313" key="6">
    <source>
        <dbReference type="EMBL" id="RNI25726.1"/>
    </source>
</evidence>
<keyword evidence="4" id="KW-0812">Transmembrane</keyword>
<keyword evidence="2" id="KW-0238">DNA-binding</keyword>
<dbReference type="OrthoDB" id="5492415at2"/>
<organism evidence="6 7">
    <name type="scientific">Rufibacter latericius</name>
    <dbReference type="NCBI Taxonomy" id="2487040"/>
    <lineage>
        <taxon>Bacteria</taxon>
        <taxon>Pseudomonadati</taxon>
        <taxon>Bacteroidota</taxon>
        <taxon>Cytophagia</taxon>
        <taxon>Cytophagales</taxon>
        <taxon>Hymenobacteraceae</taxon>
        <taxon>Rufibacter</taxon>
    </lineage>
</organism>
<keyword evidence="3" id="KW-0804">Transcription</keyword>
<keyword evidence="4" id="KW-0472">Membrane</keyword>
<evidence type="ECO:0000259" key="5">
    <source>
        <dbReference type="PROSITE" id="PS01124"/>
    </source>
</evidence>
<evidence type="ECO:0000256" key="3">
    <source>
        <dbReference type="ARBA" id="ARBA00023163"/>
    </source>
</evidence>
<gene>
    <name evidence="6" type="ORF">EFB08_12800</name>
</gene>
<feature type="domain" description="HTH araC/xylS-type" evidence="5">
    <location>
        <begin position="296"/>
        <end position="400"/>
    </location>
</feature>
<dbReference type="SUPFAM" id="SSF46689">
    <property type="entry name" value="Homeodomain-like"/>
    <property type="match status" value="1"/>
</dbReference>
<keyword evidence="4" id="KW-1133">Transmembrane helix</keyword>
<name>A0A3M9MJR1_9BACT</name>
<evidence type="ECO:0000256" key="2">
    <source>
        <dbReference type="ARBA" id="ARBA00023125"/>
    </source>
</evidence>
<evidence type="ECO:0000256" key="4">
    <source>
        <dbReference type="SAM" id="Phobius"/>
    </source>
</evidence>
<keyword evidence="7" id="KW-1185">Reference proteome</keyword>
<accession>A0A3M9MJR1</accession>
<dbReference type="InterPro" id="IPR009057">
    <property type="entry name" value="Homeodomain-like_sf"/>
</dbReference>
<dbReference type="PROSITE" id="PS01124">
    <property type="entry name" value="HTH_ARAC_FAMILY_2"/>
    <property type="match status" value="1"/>
</dbReference>